<evidence type="ECO:0000313" key="3">
    <source>
        <dbReference type="EMBL" id="MET3633702.1"/>
    </source>
</evidence>
<keyword evidence="1" id="KW-1133">Transmembrane helix</keyword>
<gene>
    <name evidence="3" type="ORF">ABID28_000335</name>
</gene>
<evidence type="ECO:0000256" key="1">
    <source>
        <dbReference type="SAM" id="Phobius"/>
    </source>
</evidence>
<organism evidence="3 4">
    <name type="scientific">Streptococcus porcorum</name>
    <dbReference type="NCBI Taxonomy" id="701526"/>
    <lineage>
        <taxon>Bacteria</taxon>
        <taxon>Bacillati</taxon>
        <taxon>Bacillota</taxon>
        <taxon>Bacilli</taxon>
        <taxon>Lactobacillales</taxon>
        <taxon>Streptococcaceae</taxon>
        <taxon>Streptococcus</taxon>
    </lineage>
</organism>
<feature type="domain" description="DUF6287" evidence="2">
    <location>
        <begin position="109"/>
        <end position="130"/>
    </location>
</feature>
<dbReference type="Pfam" id="PF19804">
    <property type="entry name" value="DUF6287"/>
    <property type="match status" value="1"/>
</dbReference>
<keyword evidence="4" id="KW-1185">Reference proteome</keyword>
<keyword evidence="1" id="KW-0812">Transmembrane</keyword>
<reference evidence="3 4" key="1">
    <citation type="submission" date="2024-06" db="EMBL/GenBank/DDBJ databases">
        <title>Genomic Encyclopedia of Type Strains, Phase IV (KMG-IV): sequencing the most valuable type-strain genomes for metagenomic binning, comparative biology and taxonomic classification.</title>
        <authorList>
            <person name="Goeker M."/>
        </authorList>
    </citation>
    <scope>NUCLEOTIDE SEQUENCE [LARGE SCALE GENOMIC DNA]</scope>
    <source>
        <strain evidence="3 4">DSM 28302</strain>
    </source>
</reference>
<protein>
    <recommendedName>
        <fullName evidence="2">DUF6287 domain-containing protein</fullName>
    </recommendedName>
</protein>
<feature type="transmembrane region" description="Helical" evidence="1">
    <location>
        <begin position="45"/>
        <end position="64"/>
    </location>
</feature>
<dbReference type="RefSeq" id="WP_354367484.1">
    <property type="nucleotide sequence ID" value="NZ_JBEPLN010000004.1"/>
</dbReference>
<evidence type="ECO:0000313" key="4">
    <source>
        <dbReference type="Proteomes" id="UP001549037"/>
    </source>
</evidence>
<dbReference type="Proteomes" id="UP001549037">
    <property type="component" value="Unassembled WGS sequence"/>
</dbReference>
<comment type="caution">
    <text evidence="3">The sequence shown here is derived from an EMBL/GenBank/DDBJ whole genome shotgun (WGS) entry which is preliminary data.</text>
</comment>
<dbReference type="EMBL" id="JBEPLN010000004">
    <property type="protein sequence ID" value="MET3633702.1"/>
    <property type="molecule type" value="Genomic_DNA"/>
</dbReference>
<keyword evidence="1" id="KW-0472">Membrane</keyword>
<sequence length="227" mass="25243">MNQEEWIAYFEEIYGRKPEPEELKQAILSREIHHIDGKVHKLKSFSMLAFFLVLVVGGTYYGFFKIQPSSTSSLSIMSSSLSESSSNPDEGIFIVPTSSSSIQEAQLKNMNLNALVLGDFSSIAGTWKNSYRQFEIGESGTFSWSDTSERTAINDVKLDSTGQAIGVWNTNYKRSGGTTPNTSDYIQFIPAGVVMQGQSNDVSRDRIVVGAYVERANDPNIFYRVSD</sequence>
<name>A0ABV2JFS4_9STRE</name>
<proteinExistence type="predicted"/>
<evidence type="ECO:0000259" key="2">
    <source>
        <dbReference type="Pfam" id="PF19804"/>
    </source>
</evidence>
<accession>A0ABV2JFS4</accession>
<dbReference type="InterPro" id="IPR046254">
    <property type="entry name" value="DUF6287"/>
</dbReference>